<comment type="function">
    <text evidence="11">Catalyzes the specific phosphorylation of the 3-hydroxyl group of shikimic acid using ATP as a cosubstrate.</text>
</comment>
<evidence type="ECO:0000313" key="12">
    <source>
        <dbReference type="EMBL" id="GLQ34430.1"/>
    </source>
</evidence>
<evidence type="ECO:0000256" key="11">
    <source>
        <dbReference type="HAMAP-Rule" id="MF_00109"/>
    </source>
</evidence>
<evidence type="ECO:0000256" key="2">
    <source>
        <dbReference type="ARBA" id="ARBA00006997"/>
    </source>
</evidence>
<protein>
    <recommendedName>
        <fullName evidence="3 11">Shikimate kinase</fullName>
        <shortName evidence="11">SK</shortName>
        <ecNumber evidence="3 11">2.7.1.71</ecNumber>
    </recommendedName>
</protein>
<feature type="binding site" evidence="11">
    <location>
        <position position="62"/>
    </location>
    <ligand>
        <name>substrate</name>
    </ligand>
</feature>
<dbReference type="GO" id="GO:0016301">
    <property type="term" value="F:kinase activity"/>
    <property type="evidence" value="ECO:0007669"/>
    <property type="project" value="UniProtKB-KW"/>
</dbReference>
<keyword evidence="4 11" id="KW-0028">Amino-acid biosynthesis</keyword>
<dbReference type="NCBIfam" id="NF010552">
    <property type="entry name" value="PRK13946.1"/>
    <property type="match status" value="1"/>
</dbReference>
<dbReference type="HAMAP" id="MF_00109">
    <property type="entry name" value="Shikimate_kinase"/>
    <property type="match status" value="1"/>
</dbReference>
<keyword evidence="7 11" id="KW-0418">Kinase</keyword>
<dbReference type="Pfam" id="PF01202">
    <property type="entry name" value="SKI"/>
    <property type="match status" value="1"/>
</dbReference>
<dbReference type="InterPro" id="IPR023000">
    <property type="entry name" value="Shikimate_kinase_CS"/>
</dbReference>
<dbReference type="PANTHER" id="PTHR21087:SF16">
    <property type="entry name" value="SHIKIMATE KINASE 1, CHLOROPLASTIC"/>
    <property type="match status" value="1"/>
</dbReference>
<dbReference type="Gene3D" id="3.40.50.300">
    <property type="entry name" value="P-loop containing nucleotide triphosphate hydrolases"/>
    <property type="match status" value="1"/>
</dbReference>
<dbReference type="SUPFAM" id="SSF52540">
    <property type="entry name" value="P-loop containing nucleoside triphosphate hydrolases"/>
    <property type="match status" value="1"/>
</dbReference>
<dbReference type="EMBL" id="BSNN01000002">
    <property type="protein sequence ID" value="GLQ34430.1"/>
    <property type="molecule type" value="Genomic_DNA"/>
</dbReference>
<evidence type="ECO:0000256" key="10">
    <source>
        <dbReference type="ARBA" id="ARBA00048567"/>
    </source>
</evidence>
<evidence type="ECO:0000313" key="13">
    <source>
        <dbReference type="Proteomes" id="UP001156694"/>
    </source>
</evidence>
<feature type="binding site" evidence="11">
    <location>
        <position position="20"/>
    </location>
    <ligand>
        <name>Mg(2+)</name>
        <dbReference type="ChEBI" id="CHEBI:18420"/>
    </ligand>
</feature>
<proteinExistence type="inferred from homology"/>
<dbReference type="CDD" id="cd00464">
    <property type="entry name" value="SK"/>
    <property type="match status" value="1"/>
</dbReference>
<comment type="cofactor">
    <cofactor evidence="11">
        <name>Mg(2+)</name>
        <dbReference type="ChEBI" id="CHEBI:18420"/>
    </cofactor>
    <text evidence="11">Binds 1 Mg(2+) ion per subunit.</text>
</comment>
<comment type="catalytic activity">
    <reaction evidence="10 11">
        <text>shikimate + ATP = 3-phosphoshikimate + ADP + H(+)</text>
        <dbReference type="Rhea" id="RHEA:13121"/>
        <dbReference type="ChEBI" id="CHEBI:15378"/>
        <dbReference type="ChEBI" id="CHEBI:30616"/>
        <dbReference type="ChEBI" id="CHEBI:36208"/>
        <dbReference type="ChEBI" id="CHEBI:145989"/>
        <dbReference type="ChEBI" id="CHEBI:456216"/>
        <dbReference type="EC" id="2.7.1.71"/>
    </reaction>
</comment>
<evidence type="ECO:0000256" key="5">
    <source>
        <dbReference type="ARBA" id="ARBA00022679"/>
    </source>
</evidence>
<feature type="binding site" evidence="11">
    <location>
        <position position="122"/>
    </location>
    <ligand>
        <name>ATP</name>
        <dbReference type="ChEBI" id="CHEBI:30616"/>
    </ligand>
</feature>
<feature type="binding site" evidence="11">
    <location>
        <position position="158"/>
    </location>
    <ligand>
        <name>ATP</name>
        <dbReference type="ChEBI" id="CHEBI:30616"/>
    </ligand>
</feature>
<evidence type="ECO:0000256" key="8">
    <source>
        <dbReference type="ARBA" id="ARBA00022840"/>
    </source>
</evidence>
<keyword evidence="9 11" id="KW-0057">Aromatic amino acid biosynthesis</keyword>
<gene>
    <name evidence="11 12" type="primary">aroK</name>
    <name evidence="12" type="ORF">GCM10007939_07130</name>
</gene>
<name>A0ABQ5VSM5_9RHOB</name>
<keyword evidence="11" id="KW-0963">Cytoplasm</keyword>
<comment type="caution">
    <text evidence="12">The sequence shown here is derived from an EMBL/GenBank/DDBJ whole genome shotgun (WGS) entry which is preliminary data.</text>
</comment>
<sequence length="183" mass="20142">MGFHLQKTLVLVGLMGAGKTAIGTILAQELGVPFVDSDDEIVKAANMSIAEIFERDGEAFFREKETLVIERLLTGRPMVLSTGGGAFMQARNQQMIAERGVAVWLNADLEILWERVKGKTTRPLLMGKDAKQVLAGLYETRNPEYAKALVHVESQRNQSKGVMVERVIKALLENDASGVTKDK</sequence>
<keyword evidence="6 11" id="KW-0547">Nucleotide-binding</keyword>
<keyword evidence="8 11" id="KW-0067">ATP-binding</keyword>
<comment type="pathway">
    <text evidence="1 11">Metabolic intermediate biosynthesis; chorismate biosynthesis; chorismate from D-erythrose 4-phosphate and phosphoenolpyruvate: step 5/7.</text>
</comment>
<evidence type="ECO:0000256" key="1">
    <source>
        <dbReference type="ARBA" id="ARBA00004842"/>
    </source>
</evidence>
<dbReference type="PROSITE" id="PS01128">
    <property type="entry name" value="SHIKIMATE_KINASE"/>
    <property type="match status" value="1"/>
</dbReference>
<comment type="subunit">
    <text evidence="11">Monomer.</text>
</comment>
<evidence type="ECO:0000256" key="3">
    <source>
        <dbReference type="ARBA" id="ARBA00012154"/>
    </source>
</evidence>
<feature type="binding site" evidence="11">
    <location>
        <begin position="16"/>
        <end position="21"/>
    </location>
    <ligand>
        <name>ATP</name>
        <dbReference type="ChEBI" id="CHEBI:30616"/>
    </ligand>
</feature>
<keyword evidence="13" id="KW-1185">Reference proteome</keyword>
<accession>A0ABQ5VSM5</accession>
<reference evidence="13" key="1">
    <citation type="journal article" date="2019" name="Int. J. Syst. Evol. Microbiol.">
        <title>The Global Catalogue of Microorganisms (GCM) 10K type strain sequencing project: providing services to taxonomists for standard genome sequencing and annotation.</title>
        <authorList>
            <consortium name="The Broad Institute Genomics Platform"/>
            <consortium name="The Broad Institute Genome Sequencing Center for Infectious Disease"/>
            <person name="Wu L."/>
            <person name="Ma J."/>
        </authorList>
    </citation>
    <scope>NUCLEOTIDE SEQUENCE [LARGE SCALE GENOMIC DNA]</scope>
    <source>
        <strain evidence="13">NBRC 110140</strain>
    </source>
</reference>
<dbReference type="PRINTS" id="PR01100">
    <property type="entry name" value="SHIKIMTKNASE"/>
</dbReference>
<feature type="binding site" evidence="11">
    <location>
        <position position="141"/>
    </location>
    <ligand>
        <name>substrate</name>
    </ligand>
</feature>
<feature type="binding site" evidence="11">
    <location>
        <position position="38"/>
    </location>
    <ligand>
        <name>substrate</name>
    </ligand>
</feature>
<comment type="subcellular location">
    <subcellularLocation>
        <location evidence="11">Cytoplasm</location>
    </subcellularLocation>
</comment>
<evidence type="ECO:0000256" key="4">
    <source>
        <dbReference type="ARBA" id="ARBA00022605"/>
    </source>
</evidence>
<dbReference type="Proteomes" id="UP001156694">
    <property type="component" value="Unassembled WGS sequence"/>
</dbReference>
<keyword evidence="5 11" id="KW-0808">Transferase</keyword>
<comment type="similarity">
    <text evidence="2 11">Belongs to the shikimate kinase family.</text>
</comment>
<dbReference type="InterPro" id="IPR027417">
    <property type="entry name" value="P-loop_NTPase"/>
</dbReference>
<dbReference type="EC" id="2.7.1.71" evidence="3 11"/>
<evidence type="ECO:0000256" key="7">
    <source>
        <dbReference type="ARBA" id="ARBA00022777"/>
    </source>
</evidence>
<dbReference type="PANTHER" id="PTHR21087">
    <property type="entry name" value="SHIKIMATE KINASE"/>
    <property type="match status" value="1"/>
</dbReference>
<evidence type="ECO:0000256" key="9">
    <source>
        <dbReference type="ARBA" id="ARBA00023141"/>
    </source>
</evidence>
<organism evidence="12 13">
    <name type="scientific">Amylibacter marinus</name>
    <dbReference type="NCBI Taxonomy" id="1475483"/>
    <lineage>
        <taxon>Bacteria</taxon>
        <taxon>Pseudomonadati</taxon>
        <taxon>Pseudomonadota</taxon>
        <taxon>Alphaproteobacteria</taxon>
        <taxon>Rhodobacterales</taxon>
        <taxon>Paracoccaceae</taxon>
        <taxon>Amylibacter</taxon>
    </lineage>
</organism>
<dbReference type="InterPro" id="IPR031322">
    <property type="entry name" value="Shikimate/glucono_kinase"/>
</dbReference>
<keyword evidence="11" id="KW-0460">Magnesium</keyword>
<keyword evidence="11" id="KW-0479">Metal-binding</keyword>
<feature type="binding site" evidence="11">
    <location>
        <position position="84"/>
    </location>
    <ligand>
        <name>substrate</name>
    </ligand>
</feature>
<evidence type="ECO:0000256" key="6">
    <source>
        <dbReference type="ARBA" id="ARBA00022741"/>
    </source>
</evidence>
<dbReference type="InterPro" id="IPR000623">
    <property type="entry name" value="Shikimate_kinase/TSH1"/>
</dbReference>